<dbReference type="Gene3D" id="3.30.710.10">
    <property type="entry name" value="Potassium Channel Kv1.1, Chain A"/>
    <property type="match status" value="1"/>
</dbReference>
<feature type="compositionally biased region" description="Basic and acidic residues" evidence="1">
    <location>
        <begin position="136"/>
        <end position="151"/>
    </location>
</feature>
<evidence type="ECO:0000313" key="3">
    <source>
        <dbReference type="EMBL" id="GAM44089.1"/>
    </source>
</evidence>
<evidence type="ECO:0000256" key="1">
    <source>
        <dbReference type="SAM" id="MobiDB-lite"/>
    </source>
</evidence>
<dbReference type="Pfam" id="PF00651">
    <property type="entry name" value="BTB"/>
    <property type="match status" value="1"/>
</dbReference>
<feature type="region of interest" description="Disordered" evidence="1">
    <location>
        <begin position="131"/>
        <end position="211"/>
    </location>
</feature>
<evidence type="ECO:0000259" key="2">
    <source>
        <dbReference type="PROSITE" id="PS50097"/>
    </source>
</evidence>
<feature type="domain" description="BTB" evidence="2">
    <location>
        <begin position="52"/>
        <end position="120"/>
    </location>
</feature>
<name>A0A6V8HPV7_TALPI</name>
<dbReference type="PANTHER" id="PTHR47843:SF5">
    <property type="entry name" value="BTB_POZ DOMAIN PROTEIN"/>
    <property type="match status" value="1"/>
</dbReference>
<dbReference type="AlphaFoldDB" id="A0A6V8HPV7"/>
<accession>A0A6V8HPV7</accession>
<organism evidence="3 4">
    <name type="scientific">Talaromyces pinophilus</name>
    <name type="common">Penicillium pinophilum</name>
    <dbReference type="NCBI Taxonomy" id="128442"/>
    <lineage>
        <taxon>Eukaryota</taxon>
        <taxon>Fungi</taxon>
        <taxon>Dikarya</taxon>
        <taxon>Ascomycota</taxon>
        <taxon>Pezizomycotina</taxon>
        <taxon>Eurotiomycetes</taxon>
        <taxon>Eurotiomycetidae</taxon>
        <taxon>Eurotiales</taxon>
        <taxon>Trichocomaceae</taxon>
        <taxon>Talaromyces</taxon>
        <taxon>Talaromyces sect. Talaromyces</taxon>
    </lineage>
</organism>
<feature type="compositionally biased region" description="Basic residues" evidence="1">
    <location>
        <begin position="178"/>
        <end position="188"/>
    </location>
</feature>
<comment type="caution">
    <text evidence="3">The sequence shown here is derived from an EMBL/GenBank/DDBJ whole genome shotgun (WGS) entry which is preliminary data.</text>
</comment>
<dbReference type="Proteomes" id="UP000053095">
    <property type="component" value="Unassembled WGS sequence"/>
</dbReference>
<dbReference type="InterPro" id="IPR011333">
    <property type="entry name" value="SKP1/BTB/POZ_sf"/>
</dbReference>
<protein>
    <recommendedName>
        <fullName evidence="2">BTB domain-containing protein</fullName>
    </recommendedName>
</protein>
<keyword evidence="4" id="KW-1185">Reference proteome</keyword>
<dbReference type="PANTHER" id="PTHR47843">
    <property type="entry name" value="BTB DOMAIN-CONTAINING PROTEIN-RELATED"/>
    <property type="match status" value="1"/>
</dbReference>
<proteinExistence type="predicted"/>
<dbReference type="InterPro" id="IPR000210">
    <property type="entry name" value="BTB/POZ_dom"/>
</dbReference>
<reference evidence="4" key="1">
    <citation type="journal article" date="2015" name="Genome Announc.">
        <title>Draft genome sequence of Talaromyces cellulolyticus strain Y-94, a source of lignocellulosic biomass-degrading enzymes.</title>
        <authorList>
            <person name="Fujii T."/>
            <person name="Koike H."/>
            <person name="Sawayama S."/>
            <person name="Yano S."/>
            <person name="Inoue H."/>
        </authorList>
    </citation>
    <scope>NUCLEOTIDE SEQUENCE [LARGE SCALE GENOMIC DNA]</scope>
    <source>
        <strain evidence="4">Y-94</strain>
    </source>
</reference>
<sequence length="333" mass="37116">MAYQAQEELLNALQRYITFSYLLDQNLHHANNGLLVFCRGRKNRLYDTAEYSDLTISCGNKNYLVHKAVVCPRSEFFASACGEIASEATHERVVSLPDEDPTAVEKVVHYLYHLDYSTDLTVGQDYTNGYATGAHHQRDGHTEKDAHHEGTSDDAMLEESSSAQGPDDSASIKLSSKDKKKNRKKQKKLSSGSISSVTTQPNGSPFKEADLSNGTRYTEYVVPVESPSPSSLVTHAKVYALSKRYNIHGLKLLALEKFRTEADQDWDTGDFLLAAKEVYTSTSAADQDIREAVTTIVYQHPEILDRDETQELIKGLDLGFDVLKRVRAKGGFL</sequence>
<dbReference type="PROSITE" id="PS50097">
    <property type="entry name" value="BTB"/>
    <property type="match status" value="1"/>
</dbReference>
<evidence type="ECO:0000313" key="4">
    <source>
        <dbReference type="Proteomes" id="UP000053095"/>
    </source>
</evidence>
<gene>
    <name evidence="3" type="ORF">TCE0_060f19431</name>
</gene>
<dbReference type="EMBL" id="DF933856">
    <property type="protein sequence ID" value="GAM44089.1"/>
    <property type="molecule type" value="Genomic_DNA"/>
</dbReference>
<feature type="compositionally biased region" description="Polar residues" evidence="1">
    <location>
        <begin position="192"/>
        <end position="203"/>
    </location>
</feature>
<dbReference type="SUPFAM" id="SSF54695">
    <property type="entry name" value="POZ domain"/>
    <property type="match status" value="1"/>
</dbReference>